<accession>K4QXK3</accession>
<sequence>MLRVNIDAGTSTDKVADTIKAIHEHTGIDHFMIDSMYDVDTVEGSLEHARHTLELVEKG</sequence>
<gene>
    <name evidence="1" type="ORF">BN159_1278</name>
</gene>
<organism evidence="1 2">
    <name type="scientific">Streptomyces davaonensis (strain DSM 101723 / JCM 4913 / KCC S-0913 / 768)</name>
    <dbReference type="NCBI Taxonomy" id="1214101"/>
    <lineage>
        <taxon>Bacteria</taxon>
        <taxon>Bacillati</taxon>
        <taxon>Actinomycetota</taxon>
        <taxon>Actinomycetes</taxon>
        <taxon>Kitasatosporales</taxon>
        <taxon>Streptomycetaceae</taxon>
        <taxon>Streptomyces</taxon>
    </lineage>
</organism>
<evidence type="ECO:0008006" key="3">
    <source>
        <dbReference type="Google" id="ProtNLM"/>
    </source>
</evidence>
<name>K4QXK3_STRDJ</name>
<dbReference type="EMBL" id="HE971709">
    <property type="protein sequence ID" value="CCK25657.1"/>
    <property type="molecule type" value="Genomic_DNA"/>
</dbReference>
<evidence type="ECO:0000313" key="2">
    <source>
        <dbReference type="Proteomes" id="UP000008043"/>
    </source>
</evidence>
<dbReference type="PATRIC" id="fig|1214101.3.peg.1295"/>
<dbReference type="Proteomes" id="UP000008043">
    <property type="component" value="Chromosome"/>
</dbReference>
<keyword evidence="2" id="KW-1185">Reference proteome</keyword>
<protein>
    <recommendedName>
        <fullName evidence="3">Luciferase-like domain-containing protein</fullName>
    </recommendedName>
</protein>
<evidence type="ECO:0000313" key="1">
    <source>
        <dbReference type="EMBL" id="CCK25657.1"/>
    </source>
</evidence>
<dbReference type="AlphaFoldDB" id="K4QXK3"/>
<reference evidence="1 2" key="1">
    <citation type="journal article" date="2012" name="J. Bacteriol.">
        <title>Genome sequence of the bacterium Streptomyces davawensis JCM 4913 and heterologous production of the unique antibiotic roseoflavin.</title>
        <authorList>
            <person name="Jankowitsch F."/>
            <person name="Schwarz J."/>
            <person name="Ruckert C."/>
            <person name="Gust B."/>
            <person name="Szczepanowski R."/>
            <person name="Blom J."/>
            <person name="Pelzer S."/>
            <person name="Kalinowski J."/>
            <person name="Mack M."/>
        </authorList>
    </citation>
    <scope>NUCLEOTIDE SEQUENCE [LARGE SCALE GENOMIC DNA]</scope>
    <source>
        <strain evidence="2">DSM 101723 / JCM 4913 / KCC S-0913 / 768</strain>
    </source>
</reference>
<proteinExistence type="predicted"/>
<dbReference type="HOGENOM" id="CLU_2958666_0_0_11"/>
<dbReference type="KEGG" id="sdv:BN159_1278"/>